<dbReference type="InterPro" id="IPR036236">
    <property type="entry name" value="Znf_C2H2_sf"/>
</dbReference>
<proteinExistence type="predicted"/>
<dbReference type="InterPro" id="IPR013087">
    <property type="entry name" value="Znf_C2H2_type"/>
</dbReference>
<dbReference type="SMART" id="SM00451">
    <property type="entry name" value="ZnF_U1"/>
    <property type="match status" value="2"/>
</dbReference>
<dbReference type="GO" id="GO:0008270">
    <property type="term" value="F:zinc ion binding"/>
    <property type="evidence" value="ECO:0007669"/>
    <property type="project" value="InterPro"/>
</dbReference>
<dbReference type="PANTHER" id="PTHR46786:SF1">
    <property type="entry name" value="ZINC FINGER MATRIN-TYPE PROTEIN 3"/>
    <property type="match status" value="1"/>
</dbReference>
<dbReference type="Pfam" id="PF12874">
    <property type="entry name" value="zf-met"/>
    <property type="match status" value="1"/>
</dbReference>
<dbReference type="WBParaSite" id="EgrG_000145500">
    <property type="protein sequence ID" value="EgrG_000145500"/>
    <property type="gene ID" value="EgrG_000145500"/>
</dbReference>
<reference evidence="2 3" key="1">
    <citation type="journal article" date="2013" name="Nature">
        <title>The genomes of four tapeworm species reveal adaptations to parasitism.</title>
        <authorList>
            <person name="Tsai I.J."/>
            <person name="Zarowiecki M."/>
            <person name="Holroyd N."/>
            <person name="Garciarrubio A."/>
            <person name="Sanchez-Flores A."/>
            <person name="Brooks K.L."/>
            <person name="Tracey A."/>
            <person name="Bobes R.J."/>
            <person name="Fragoso G."/>
            <person name="Sciutto E."/>
            <person name="Aslett M."/>
            <person name="Beasley H."/>
            <person name="Bennett H.M."/>
            <person name="Cai J."/>
            <person name="Camicia F."/>
            <person name="Clark R."/>
            <person name="Cucher M."/>
            <person name="De Silva N."/>
            <person name="Day T.A."/>
            <person name="Deplazes P."/>
            <person name="Estrada K."/>
            <person name="Fernandez C."/>
            <person name="Holland P.W."/>
            <person name="Hou J."/>
            <person name="Hu S."/>
            <person name="Huckvale T."/>
            <person name="Hung S.S."/>
            <person name="Kamenetzky L."/>
            <person name="Keane J.A."/>
            <person name="Kiss F."/>
            <person name="Koziol U."/>
            <person name="Lambert O."/>
            <person name="Liu K."/>
            <person name="Luo X."/>
            <person name="Luo Y."/>
            <person name="Macchiaroli N."/>
            <person name="Nichol S."/>
            <person name="Paps J."/>
            <person name="Parkinson J."/>
            <person name="Pouchkina-Stantcheva N."/>
            <person name="Riddiford N."/>
            <person name="Rosenzvit M."/>
            <person name="Salinas G."/>
            <person name="Wasmuth J.D."/>
            <person name="Zamanian M."/>
            <person name="Zheng Y."/>
            <person name="Cai X."/>
            <person name="Soberon X."/>
            <person name="Olson P.D."/>
            <person name="Laclette J.P."/>
            <person name="Brehm K."/>
            <person name="Berriman M."/>
            <person name="Garciarrubio A."/>
            <person name="Bobes R.J."/>
            <person name="Fragoso G."/>
            <person name="Sanchez-Flores A."/>
            <person name="Estrada K."/>
            <person name="Cevallos M.A."/>
            <person name="Morett E."/>
            <person name="Gonzalez V."/>
            <person name="Portillo T."/>
            <person name="Ochoa-Leyva A."/>
            <person name="Jose M.V."/>
            <person name="Sciutto E."/>
            <person name="Landa A."/>
            <person name="Jimenez L."/>
            <person name="Valdes V."/>
            <person name="Carrero J.C."/>
            <person name="Larralde C."/>
            <person name="Morales-Montor J."/>
            <person name="Limon-Lason J."/>
            <person name="Soberon X."/>
            <person name="Laclette J.P."/>
        </authorList>
    </citation>
    <scope>NUCLEOTIDE SEQUENCE [LARGE SCALE GENOMIC DNA]</scope>
</reference>
<reference evidence="4" key="3">
    <citation type="submission" date="2020-10" db="UniProtKB">
        <authorList>
            <consortium name="WormBaseParasite"/>
        </authorList>
    </citation>
    <scope>IDENTIFICATION</scope>
</reference>
<protein>
    <submittedName>
        <fullName evidence="2 4">Zf-met domain containing protein</fullName>
    </submittedName>
</protein>
<dbReference type="OrthoDB" id="68108at2759"/>
<name>A0A068X274_ECHGR</name>
<gene>
    <name evidence="2" type="ORF">EgrG_000145500</name>
</gene>
<dbReference type="EMBL" id="LK028596">
    <property type="protein sequence ID" value="CDS24014.1"/>
    <property type="molecule type" value="Genomic_DNA"/>
</dbReference>
<feature type="domain" description="C2H2-type" evidence="1">
    <location>
        <begin position="53"/>
        <end position="75"/>
    </location>
</feature>
<dbReference type="InterPro" id="IPR003604">
    <property type="entry name" value="Matrin/U1-like-C_Znf_C2H2"/>
</dbReference>
<evidence type="ECO:0000259" key="1">
    <source>
        <dbReference type="PROSITE" id="PS00028"/>
    </source>
</evidence>
<dbReference type="InterPro" id="IPR052644">
    <property type="entry name" value="ZMAT3"/>
</dbReference>
<reference evidence="2" key="2">
    <citation type="submission" date="2014-06" db="EMBL/GenBank/DDBJ databases">
        <authorList>
            <person name="Aslett M."/>
        </authorList>
    </citation>
    <scope>NUCLEOTIDE SEQUENCE</scope>
</reference>
<evidence type="ECO:0000313" key="4">
    <source>
        <dbReference type="WBParaSite" id="EgrG_000145500"/>
    </source>
</evidence>
<dbReference type="SUPFAM" id="SSF57667">
    <property type="entry name" value="beta-beta-alpha zinc fingers"/>
    <property type="match status" value="1"/>
</dbReference>
<accession>A0A068X274</accession>
<dbReference type="Proteomes" id="UP000492820">
    <property type="component" value="Unassembled WGS sequence"/>
</dbReference>
<organism evidence="2">
    <name type="scientific">Echinococcus granulosus</name>
    <name type="common">Hydatid tapeworm</name>
    <dbReference type="NCBI Taxonomy" id="6210"/>
    <lineage>
        <taxon>Eukaryota</taxon>
        <taxon>Metazoa</taxon>
        <taxon>Spiralia</taxon>
        <taxon>Lophotrochozoa</taxon>
        <taxon>Platyhelminthes</taxon>
        <taxon>Cestoda</taxon>
        <taxon>Eucestoda</taxon>
        <taxon>Cyclophyllidea</taxon>
        <taxon>Taeniidae</taxon>
        <taxon>Echinococcus</taxon>
        <taxon>Echinococcus granulosus group</taxon>
    </lineage>
</organism>
<dbReference type="Gene3D" id="3.30.160.60">
    <property type="entry name" value="Classic Zinc Finger"/>
    <property type="match status" value="1"/>
</dbReference>
<dbReference type="PROSITE" id="PS00028">
    <property type="entry name" value="ZINC_FINGER_C2H2_1"/>
    <property type="match status" value="1"/>
</dbReference>
<dbReference type="AlphaFoldDB" id="A0A068X274"/>
<dbReference type="GO" id="GO:0003676">
    <property type="term" value="F:nucleic acid binding"/>
    <property type="evidence" value="ECO:0007669"/>
    <property type="project" value="InterPro"/>
</dbReference>
<evidence type="ECO:0000313" key="3">
    <source>
        <dbReference type="Proteomes" id="UP000492820"/>
    </source>
</evidence>
<sequence>MLSCSLQGIYVVEGGDDPYKGATFTKPSINALNRVPSNSSNINLNDSTSALFCSVCNLQLNSKSQLEAHMDGKKHRNKASYCIEKVVDGEFLFIYFLQVNNSSPSNLHYLNTVPSDAVTNIPSVKDFVPSNSTLCSVCDVPVGIASMGLHEMGRTHIFKSAMANCSRVCKNCLIEDRVFQCRFSSRLPLLLDCFPSFSSSLVGTWIHWTRNFITHTNLLIIAFLQLRFLTEISQSDTDIVLQMPFEDSASITSISLAIALGLVQENRATIDQPSDHCFAVWICSQKLAVSRRMGDVRLLLKNLTNNRPRLVNIVKDTFSMDDRSCGITQHEIAFSTPGSFLLSLSSQ</sequence>
<dbReference type="PANTHER" id="PTHR46786">
    <property type="entry name" value="ZINC FINGER MATRIN-TYPE PROTEIN 3"/>
    <property type="match status" value="1"/>
</dbReference>
<evidence type="ECO:0000313" key="2">
    <source>
        <dbReference type="EMBL" id="CDS24014.1"/>
    </source>
</evidence>